<gene>
    <name evidence="1" type="ORF">JMJ55_30325</name>
</gene>
<evidence type="ECO:0000313" key="2">
    <source>
        <dbReference type="Proteomes" id="UP000606490"/>
    </source>
</evidence>
<sequence length="265" mass="28296">MLPLRLDYSRSVGTHLSASLADPEAAQLRAGVQAHNAFAAETIVEGCTPPRFRRVFHGAWELHGRWYAAGEGSYQMMPEAERLRLLRIGGEPVAEIDAKAAHLTILLALANQALSAHEDPYDVPGIPRAVVKSWVTATLGKGSPVRRWSSGAPRACLAFDAEAVGAALIALHPAMRDPAASVPDALAERLGGRRSILPHYLMALEATAVTGAMERLRDAHRVLALPVHDALIVPCSAAEIAEVVLREEFGRVIGVAPGLEVQRAG</sequence>
<accession>A0ABS1VD19</accession>
<dbReference type="RefSeq" id="WP_202829330.1">
    <property type="nucleotide sequence ID" value="NZ_JAEUXJ010000063.1"/>
</dbReference>
<keyword evidence="2" id="KW-1185">Reference proteome</keyword>
<name>A0ABS1VD19_9PROT</name>
<comment type="caution">
    <text evidence="1">The sequence shown here is derived from an EMBL/GenBank/DDBJ whole genome shotgun (WGS) entry which is preliminary data.</text>
</comment>
<organism evidence="1 2">
    <name type="scientific">Belnapia mucosa</name>
    <dbReference type="NCBI Taxonomy" id="2804532"/>
    <lineage>
        <taxon>Bacteria</taxon>
        <taxon>Pseudomonadati</taxon>
        <taxon>Pseudomonadota</taxon>
        <taxon>Alphaproteobacteria</taxon>
        <taxon>Acetobacterales</taxon>
        <taxon>Roseomonadaceae</taxon>
        <taxon>Belnapia</taxon>
    </lineage>
</organism>
<evidence type="ECO:0000313" key="1">
    <source>
        <dbReference type="EMBL" id="MBL6459600.1"/>
    </source>
</evidence>
<protein>
    <submittedName>
        <fullName evidence="1">Uncharacterized protein</fullName>
    </submittedName>
</protein>
<reference evidence="1 2" key="1">
    <citation type="submission" date="2021-01" db="EMBL/GenBank/DDBJ databases">
        <title>Belnapia mucosa sp. nov. and Belnapia arida sp. nov., isolated from the Tabernas Desert (Almeria, Spain).</title>
        <authorList>
            <person name="Molina-Menor E."/>
            <person name="Vidal-Verdu A."/>
            <person name="Calonge A."/>
            <person name="Satari L."/>
            <person name="Pereto Magraner J."/>
            <person name="Porcar Miralles M."/>
        </authorList>
    </citation>
    <scope>NUCLEOTIDE SEQUENCE [LARGE SCALE GENOMIC DNA]</scope>
    <source>
        <strain evidence="1 2">T6</strain>
    </source>
</reference>
<dbReference type="EMBL" id="JAEUXJ010000063">
    <property type="protein sequence ID" value="MBL6459600.1"/>
    <property type="molecule type" value="Genomic_DNA"/>
</dbReference>
<proteinExistence type="predicted"/>
<dbReference type="Proteomes" id="UP000606490">
    <property type="component" value="Unassembled WGS sequence"/>
</dbReference>